<feature type="domain" description="DUF1559" evidence="2">
    <location>
        <begin position="35"/>
        <end position="301"/>
    </location>
</feature>
<dbReference type="NCBIfam" id="TIGR04294">
    <property type="entry name" value="pre_pil_HX9DG"/>
    <property type="match status" value="1"/>
</dbReference>
<dbReference type="SUPFAM" id="SSF54523">
    <property type="entry name" value="Pili subunits"/>
    <property type="match status" value="1"/>
</dbReference>
<dbReference type="NCBIfam" id="TIGR02532">
    <property type="entry name" value="IV_pilin_GFxxxE"/>
    <property type="match status" value="1"/>
</dbReference>
<evidence type="ECO:0000256" key="1">
    <source>
        <dbReference type="SAM" id="Phobius"/>
    </source>
</evidence>
<dbReference type="RefSeq" id="WP_145311702.1">
    <property type="nucleotide sequence ID" value="NZ_CP037452.1"/>
</dbReference>
<dbReference type="PANTHER" id="PTHR30093:SF2">
    <property type="entry name" value="TYPE II SECRETION SYSTEM PROTEIN H"/>
    <property type="match status" value="1"/>
</dbReference>
<accession>A0A518IH07</accession>
<dbReference type="Proteomes" id="UP000318313">
    <property type="component" value="Chromosome"/>
</dbReference>
<proteinExistence type="predicted"/>
<reference evidence="3 4" key="1">
    <citation type="submission" date="2019-03" db="EMBL/GenBank/DDBJ databases">
        <title>Deep-cultivation of Planctomycetes and their phenomic and genomic characterization uncovers novel biology.</title>
        <authorList>
            <person name="Wiegand S."/>
            <person name="Jogler M."/>
            <person name="Boedeker C."/>
            <person name="Pinto D."/>
            <person name="Vollmers J."/>
            <person name="Rivas-Marin E."/>
            <person name="Kohn T."/>
            <person name="Peeters S.H."/>
            <person name="Heuer A."/>
            <person name="Rast P."/>
            <person name="Oberbeckmann S."/>
            <person name="Bunk B."/>
            <person name="Jeske O."/>
            <person name="Meyerdierks A."/>
            <person name="Storesund J.E."/>
            <person name="Kallscheuer N."/>
            <person name="Luecker S."/>
            <person name="Lage O.M."/>
            <person name="Pohl T."/>
            <person name="Merkel B.J."/>
            <person name="Hornburger P."/>
            <person name="Mueller R.-W."/>
            <person name="Bruemmer F."/>
            <person name="Labrenz M."/>
            <person name="Spormann A.M."/>
            <person name="Op den Camp H."/>
            <person name="Overmann J."/>
            <person name="Amann R."/>
            <person name="Jetten M.S.M."/>
            <person name="Mascher T."/>
            <person name="Medema M.H."/>
            <person name="Devos D.P."/>
            <person name="Kaster A.-K."/>
            <person name="Ovreas L."/>
            <person name="Rohde M."/>
            <person name="Galperin M.Y."/>
            <person name="Jogler C."/>
        </authorList>
    </citation>
    <scope>NUCLEOTIDE SEQUENCE [LARGE SCALE GENOMIC DNA]</scope>
    <source>
        <strain evidence="3 4">Enr17</strain>
    </source>
</reference>
<gene>
    <name evidence="3" type="primary">xcpT_44</name>
    <name evidence="3" type="ORF">Enr17x_44310</name>
</gene>
<evidence type="ECO:0000313" key="3">
    <source>
        <dbReference type="EMBL" id="QDV52369.1"/>
    </source>
</evidence>
<dbReference type="PROSITE" id="PS00409">
    <property type="entry name" value="PROKAR_NTER_METHYL"/>
    <property type="match status" value="1"/>
</dbReference>
<dbReference type="KEGG" id="gfm:Enr17x_44310"/>
<dbReference type="AlphaFoldDB" id="A0A518IH07"/>
<protein>
    <submittedName>
        <fullName evidence="3">Type II secretion system protein G</fullName>
    </submittedName>
</protein>
<keyword evidence="4" id="KW-1185">Reference proteome</keyword>
<dbReference type="InterPro" id="IPR011453">
    <property type="entry name" value="DUF1559"/>
</dbReference>
<dbReference type="InterPro" id="IPR045584">
    <property type="entry name" value="Pilin-like"/>
</dbReference>
<keyword evidence="1" id="KW-0812">Transmembrane</keyword>
<evidence type="ECO:0000259" key="2">
    <source>
        <dbReference type="Pfam" id="PF07596"/>
    </source>
</evidence>
<dbReference type="OrthoDB" id="210498at2"/>
<dbReference type="InterPro" id="IPR027558">
    <property type="entry name" value="Pre_pil_HX9DG_C"/>
</dbReference>
<sequence>MYLKHLQRRGFTLIELLVVIAIIAILIALLLPAVQQAREAARRSTCKNNLKQIGLGLHNYNETHTVFPFSTVCRVNAASTAPAATSNTRQGWFHMLLPFVDQAPLYNTITPRIQGNQFPGGWPEATTRVPLFSCPSDPKAGKISQQGFHGNYLLCSGSTAQGTTSNPTYPKLNGMFYNISSTRIRDVVDGTSNTIMGSEINIAEDSISAQGAGNVVCGGTHDLRGRYHNSYHNGGLTFTTIRPPNTPTGDLAQYCNGTEDAPCRACGSENNEIHARSRHEGGVHVLLADGAVRFVSENIDTNTFQHLGTREGKETIGEF</sequence>
<dbReference type="InterPro" id="IPR012902">
    <property type="entry name" value="N_methyl_site"/>
</dbReference>
<keyword evidence="1" id="KW-0472">Membrane</keyword>
<dbReference type="EMBL" id="CP037452">
    <property type="protein sequence ID" value="QDV52369.1"/>
    <property type="molecule type" value="Genomic_DNA"/>
</dbReference>
<dbReference type="Pfam" id="PF07963">
    <property type="entry name" value="N_methyl"/>
    <property type="match status" value="1"/>
</dbReference>
<evidence type="ECO:0000313" key="4">
    <source>
        <dbReference type="Proteomes" id="UP000318313"/>
    </source>
</evidence>
<name>A0A518IH07_9PLAN</name>
<feature type="transmembrane region" description="Helical" evidence="1">
    <location>
        <begin position="12"/>
        <end position="34"/>
    </location>
</feature>
<dbReference type="Gene3D" id="3.30.700.10">
    <property type="entry name" value="Glycoprotein, Type 4 Pilin"/>
    <property type="match status" value="1"/>
</dbReference>
<organism evidence="3 4">
    <name type="scientific">Gimesia fumaroli</name>
    <dbReference type="NCBI Taxonomy" id="2527976"/>
    <lineage>
        <taxon>Bacteria</taxon>
        <taxon>Pseudomonadati</taxon>
        <taxon>Planctomycetota</taxon>
        <taxon>Planctomycetia</taxon>
        <taxon>Planctomycetales</taxon>
        <taxon>Planctomycetaceae</taxon>
        <taxon>Gimesia</taxon>
    </lineage>
</organism>
<keyword evidence="1" id="KW-1133">Transmembrane helix</keyword>
<dbReference type="PANTHER" id="PTHR30093">
    <property type="entry name" value="GENERAL SECRETION PATHWAY PROTEIN G"/>
    <property type="match status" value="1"/>
</dbReference>
<dbReference type="Pfam" id="PF07596">
    <property type="entry name" value="SBP_bac_10"/>
    <property type="match status" value="1"/>
</dbReference>